<accession>A0A0E9R9F5</accession>
<evidence type="ECO:0000313" key="1">
    <source>
        <dbReference type="EMBL" id="JAH25412.1"/>
    </source>
</evidence>
<reference evidence="1" key="1">
    <citation type="submission" date="2014-11" db="EMBL/GenBank/DDBJ databases">
        <authorList>
            <person name="Amaro Gonzalez C."/>
        </authorList>
    </citation>
    <scope>NUCLEOTIDE SEQUENCE</scope>
</reference>
<protein>
    <submittedName>
        <fullName evidence="1">Uncharacterized protein</fullName>
    </submittedName>
</protein>
<reference evidence="1" key="2">
    <citation type="journal article" date="2015" name="Fish Shellfish Immunol.">
        <title>Early steps in the European eel (Anguilla anguilla)-Vibrio vulnificus interaction in the gills: Role of the RtxA13 toxin.</title>
        <authorList>
            <person name="Callol A."/>
            <person name="Pajuelo D."/>
            <person name="Ebbesson L."/>
            <person name="Teles M."/>
            <person name="MacKenzie S."/>
            <person name="Amaro C."/>
        </authorList>
    </citation>
    <scope>NUCLEOTIDE SEQUENCE</scope>
</reference>
<organism evidence="1">
    <name type="scientific">Anguilla anguilla</name>
    <name type="common">European freshwater eel</name>
    <name type="synonym">Muraena anguilla</name>
    <dbReference type="NCBI Taxonomy" id="7936"/>
    <lineage>
        <taxon>Eukaryota</taxon>
        <taxon>Metazoa</taxon>
        <taxon>Chordata</taxon>
        <taxon>Craniata</taxon>
        <taxon>Vertebrata</taxon>
        <taxon>Euteleostomi</taxon>
        <taxon>Actinopterygii</taxon>
        <taxon>Neopterygii</taxon>
        <taxon>Teleostei</taxon>
        <taxon>Anguilliformes</taxon>
        <taxon>Anguillidae</taxon>
        <taxon>Anguilla</taxon>
    </lineage>
</organism>
<dbReference type="AlphaFoldDB" id="A0A0E9R9F5"/>
<proteinExistence type="predicted"/>
<name>A0A0E9R9F5_ANGAN</name>
<dbReference type="EMBL" id="GBXM01083165">
    <property type="protein sequence ID" value="JAH25412.1"/>
    <property type="molecule type" value="Transcribed_RNA"/>
</dbReference>
<sequence>MASHAASSFSPVSALCYSAVTFKVGQLRSSVKRLSSSG</sequence>